<reference evidence="2 3" key="1">
    <citation type="submission" date="2017-05" db="EMBL/GenBank/DDBJ databases">
        <authorList>
            <person name="Song R."/>
            <person name="Chenine A.L."/>
            <person name="Ruprecht R.M."/>
        </authorList>
    </citation>
    <scope>NUCLEOTIDE SEQUENCE [LARGE SCALE GENOMIC DNA]</scope>
    <source>
        <strain evidence="2 3">CECT 8899</strain>
    </source>
</reference>
<dbReference type="AlphaFoldDB" id="A0A238LLY5"/>
<protein>
    <submittedName>
        <fullName evidence="2">Helix-turn-helix domain protein</fullName>
    </submittedName>
</protein>
<dbReference type="Pfam" id="PF12728">
    <property type="entry name" value="HTH_17"/>
    <property type="match status" value="1"/>
</dbReference>
<dbReference type="SUPFAM" id="SSF46955">
    <property type="entry name" value="Putative DNA-binding domain"/>
    <property type="match status" value="1"/>
</dbReference>
<evidence type="ECO:0000259" key="1">
    <source>
        <dbReference type="Pfam" id="PF12728"/>
    </source>
</evidence>
<name>A0A238LLY5_9RHOB</name>
<dbReference type="EMBL" id="FXZK01000039">
    <property type="protein sequence ID" value="SMY10405.1"/>
    <property type="molecule type" value="Genomic_DNA"/>
</dbReference>
<dbReference type="OrthoDB" id="7876254at2"/>
<dbReference type="InterPro" id="IPR009061">
    <property type="entry name" value="DNA-bd_dom_put_sf"/>
</dbReference>
<keyword evidence="3" id="KW-1185">Reference proteome</keyword>
<evidence type="ECO:0000313" key="2">
    <source>
        <dbReference type="EMBL" id="SMY10405.1"/>
    </source>
</evidence>
<proteinExistence type="predicted"/>
<accession>A0A238LLY5</accession>
<organism evidence="2 3">
    <name type="scientific">Flavimaricola marinus</name>
    <dbReference type="NCBI Taxonomy" id="1819565"/>
    <lineage>
        <taxon>Bacteria</taxon>
        <taxon>Pseudomonadati</taxon>
        <taxon>Pseudomonadota</taxon>
        <taxon>Alphaproteobacteria</taxon>
        <taxon>Rhodobacterales</taxon>
        <taxon>Paracoccaceae</taxon>
        <taxon>Flavimaricola</taxon>
    </lineage>
</organism>
<sequence>MNPTKTNSRATPRKLLTVKEVAALDNCSEKTVRRAITAGLLLAMRVGPGGRLLRIDPAAHAAYRQANVW</sequence>
<dbReference type="Proteomes" id="UP000201613">
    <property type="component" value="Unassembled WGS sequence"/>
</dbReference>
<dbReference type="RefSeq" id="WP_093994513.1">
    <property type="nucleotide sequence ID" value="NZ_FXZK01000039.1"/>
</dbReference>
<gene>
    <name evidence="2" type="ORF">LOM8899_04587</name>
</gene>
<evidence type="ECO:0000313" key="3">
    <source>
        <dbReference type="Proteomes" id="UP000201613"/>
    </source>
</evidence>
<dbReference type="InterPro" id="IPR041657">
    <property type="entry name" value="HTH_17"/>
</dbReference>
<feature type="domain" description="Helix-turn-helix" evidence="1">
    <location>
        <begin position="15"/>
        <end position="57"/>
    </location>
</feature>